<dbReference type="eggNOG" id="KOG1347">
    <property type="taxonomic scope" value="Eukaryota"/>
</dbReference>
<name>A0A177A5G7_9PEZI</name>
<evidence type="ECO:0008006" key="9">
    <source>
        <dbReference type="Google" id="ProtNLM"/>
    </source>
</evidence>
<dbReference type="EMBL" id="KV441404">
    <property type="protein sequence ID" value="OAF56501.1"/>
    <property type="molecule type" value="Genomic_DNA"/>
</dbReference>
<evidence type="ECO:0000256" key="4">
    <source>
        <dbReference type="ARBA" id="ARBA00022989"/>
    </source>
</evidence>
<dbReference type="PANTHER" id="PTHR11206">
    <property type="entry name" value="MULTIDRUG RESISTANCE PROTEIN"/>
    <property type="match status" value="1"/>
</dbReference>
<proteinExistence type="inferred from homology"/>
<organism evidence="8">
    <name type="scientific">Pseudogymnoascus destructans</name>
    <dbReference type="NCBI Taxonomy" id="655981"/>
    <lineage>
        <taxon>Eukaryota</taxon>
        <taxon>Fungi</taxon>
        <taxon>Dikarya</taxon>
        <taxon>Ascomycota</taxon>
        <taxon>Pezizomycotina</taxon>
        <taxon>Leotiomycetes</taxon>
        <taxon>Thelebolales</taxon>
        <taxon>Thelebolaceae</taxon>
        <taxon>Pseudogymnoascus</taxon>
    </lineage>
</organism>
<dbReference type="Proteomes" id="UP000077154">
    <property type="component" value="Unassembled WGS sequence"/>
</dbReference>
<gene>
    <name evidence="8" type="ORF">VC83_06710</name>
</gene>
<feature type="compositionally biased region" description="Polar residues" evidence="6">
    <location>
        <begin position="72"/>
        <end position="84"/>
    </location>
</feature>
<dbReference type="InterPro" id="IPR045069">
    <property type="entry name" value="MATE_euk"/>
</dbReference>
<dbReference type="OrthoDB" id="2126698at2759"/>
<feature type="transmembrane region" description="Helical" evidence="7">
    <location>
        <begin position="371"/>
        <end position="393"/>
    </location>
</feature>
<feature type="transmembrane region" description="Helical" evidence="7">
    <location>
        <begin position="307"/>
        <end position="324"/>
    </location>
</feature>
<evidence type="ECO:0000256" key="3">
    <source>
        <dbReference type="ARBA" id="ARBA00022692"/>
    </source>
</evidence>
<feature type="transmembrane region" description="Helical" evidence="7">
    <location>
        <begin position="624"/>
        <end position="645"/>
    </location>
</feature>
<comment type="similarity">
    <text evidence="2">Belongs to the multi antimicrobial extrusion (MATE) (TC 2.A.66.1) family.</text>
</comment>
<dbReference type="RefSeq" id="XP_024321795.1">
    <property type="nucleotide sequence ID" value="XM_024470300.1"/>
</dbReference>
<reference evidence="8" key="1">
    <citation type="submission" date="2016-03" db="EMBL/GenBank/DDBJ databases">
        <title>Updated assembly of Pseudogymnoascus destructans, the fungus causing white-nose syndrome of bats.</title>
        <authorList>
            <person name="Palmer J.M."/>
            <person name="Drees K.P."/>
            <person name="Foster J.T."/>
            <person name="Lindner D.L."/>
        </authorList>
    </citation>
    <scope>NUCLEOTIDE SEQUENCE [LARGE SCALE GENOMIC DNA]</scope>
    <source>
        <strain evidence="8">20631-21</strain>
    </source>
</reference>
<evidence type="ECO:0000256" key="6">
    <source>
        <dbReference type="SAM" id="MobiDB-lite"/>
    </source>
</evidence>
<dbReference type="GO" id="GO:0015297">
    <property type="term" value="F:antiporter activity"/>
    <property type="evidence" value="ECO:0007669"/>
    <property type="project" value="InterPro"/>
</dbReference>
<dbReference type="GO" id="GO:0042910">
    <property type="term" value="F:xenobiotic transmembrane transporter activity"/>
    <property type="evidence" value="ECO:0007669"/>
    <property type="project" value="InterPro"/>
</dbReference>
<accession>A0A177A5G7</accession>
<evidence type="ECO:0000256" key="5">
    <source>
        <dbReference type="ARBA" id="ARBA00023136"/>
    </source>
</evidence>
<dbReference type="GeneID" id="36289766"/>
<feature type="region of interest" description="Disordered" evidence="6">
    <location>
        <begin position="1"/>
        <end position="189"/>
    </location>
</feature>
<evidence type="ECO:0000256" key="2">
    <source>
        <dbReference type="ARBA" id="ARBA00010199"/>
    </source>
</evidence>
<dbReference type="Pfam" id="PF01554">
    <property type="entry name" value="MatE"/>
    <property type="match status" value="2"/>
</dbReference>
<feature type="transmembrane region" description="Helical" evidence="7">
    <location>
        <begin position="525"/>
        <end position="545"/>
    </location>
</feature>
<feature type="transmembrane region" description="Helical" evidence="7">
    <location>
        <begin position="399"/>
        <end position="425"/>
    </location>
</feature>
<feature type="compositionally biased region" description="Low complexity" evidence="6">
    <location>
        <begin position="18"/>
        <end position="35"/>
    </location>
</feature>
<feature type="compositionally biased region" description="Basic and acidic residues" evidence="6">
    <location>
        <begin position="107"/>
        <end position="132"/>
    </location>
</feature>
<dbReference type="GO" id="GO:0016020">
    <property type="term" value="C:membrane"/>
    <property type="evidence" value="ECO:0007669"/>
    <property type="project" value="UniProtKB-SubCell"/>
</dbReference>
<keyword evidence="4 7" id="KW-1133">Transmembrane helix</keyword>
<feature type="transmembrane region" description="Helical" evidence="7">
    <location>
        <begin position="565"/>
        <end position="586"/>
    </location>
</feature>
<sequence length="663" mass="71959">MRNTASSSRPIAGTPSQRSGSAGHSHFSSSFRSGSPLAQESIARDIAASSGDDDAASIDSCGDGEGSDNESKASTLRPTHQMSGSYRRPSFVAFGGGNRPAIAPQHPEIDHPSKREIAQARKEEESLLRDNHLAPPKHPRPKDEALPSRIYRSIFSTKVPRARDDEEAPGTLAHGSPAQPTETSPLLLNGAPESARDIHERTNRLWEDAVRKGKIETTWQREAKTLAQYSTPLIITFLLQYSLTVASIFTVGRIGKIELGAVSLASMSANITGYAIFQGLATSLDTLCAQAYGSGRKHLVGLQCQRMVLFLWSLSIPIGIFWLFSNRILEVIVPEKESADLAGLYLRVIIFGLPGYALFESGKRFVQAQGLFSATTYVLLIAAPLNAFMNWLFVWRFEWGYIGAPIALVVTHNLLPILLFLYVYFIDGHECWNGFNHRALSNWGPMVKLALPGLVMVEAEFLAFEALVLASSYFGTTHLAAQSVLGTVSAMTFQIPFPLSIAASTRVANLIGATLSSAARTSAKVAIYGAVLVGLFNVIMLWTLRHHIPQLFTDDPEVIELVARVLPICAAFQLFDALAALSNGLLRGLGRQEIGGYINLFCYYVIALPISFGTGFGLDWRLEGLWSGVAVGLGLVAAGEGFFLATTDWDRAVEAAAHRNAHA</sequence>
<evidence type="ECO:0000256" key="1">
    <source>
        <dbReference type="ARBA" id="ARBA00004141"/>
    </source>
</evidence>
<evidence type="ECO:0000256" key="7">
    <source>
        <dbReference type="SAM" id="Phobius"/>
    </source>
</evidence>
<feature type="transmembrane region" description="Helical" evidence="7">
    <location>
        <begin position="446"/>
        <end position="475"/>
    </location>
</feature>
<dbReference type="CDD" id="cd13132">
    <property type="entry name" value="MATE_eukaryotic"/>
    <property type="match status" value="1"/>
</dbReference>
<feature type="transmembrane region" description="Helical" evidence="7">
    <location>
        <begin position="344"/>
        <end position="359"/>
    </location>
</feature>
<evidence type="ECO:0000313" key="8">
    <source>
        <dbReference type="EMBL" id="OAF56501.1"/>
    </source>
</evidence>
<dbReference type="NCBIfam" id="TIGR00797">
    <property type="entry name" value="matE"/>
    <property type="match status" value="1"/>
</dbReference>
<dbReference type="AlphaFoldDB" id="A0A177A5G7"/>
<dbReference type="VEuPathDB" id="FungiDB:GMDG_08329"/>
<feature type="transmembrane region" description="Helical" evidence="7">
    <location>
        <begin position="598"/>
        <end position="618"/>
    </location>
</feature>
<feature type="compositionally biased region" description="Polar residues" evidence="6">
    <location>
        <begin position="1"/>
        <end position="17"/>
    </location>
</feature>
<keyword evidence="5 7" id="KW-0472">Membrane</keyword>
<keyword evidence="3 7" id="KW-0812">Transmembrane</keyword>
<protein>
    <recommendedName>
        <fullName evidence="9">Ethionine resistance protein</fullName>
    </recommendedName>
</protein>
<dbReference type="InterPro" id="IPR002528">
    <property type="entry name" value="MATE_fam"/>
</dbReference>
<comment type="subcellular location">
    <subcellularLocation>
        <location evidence="1">Membrane</location>
        <topology evidence="1">Multi-pass membrane protein</topology>
    </subcellularLocation>
</comment>
<dbReference type="GO" id="GO:1990961">
    <property type="term" value="P:xenobiotic detoxification by transmembrane export across the plasma membrane"/>
    <property type="evidence" value="ECO:0007669"/>
    <property type="project" value="InterPro"/>
</dbReference>